<evidence type="ECO:0000256" key="2">
    <source>
        <dbReference type="ARBA" id="ARBA00022630"/>
    </source>
</evidence>
<comment type="cofactor">
    <cofactor evidence="1">
        <name>FAD</name>
        <dbReference type="ChEBI" id="CHEBI:57692"/>
    </cofactor>
</comment>
<dbReference type="GO" id="GO:0005737">
    <property type="term" value="C:cytoplasm"/>
    <property type="evidence" value="ECO:0007669"/>
    <property type="project" value="TreeGrafter"/>
</dbReference>
<name>A0A9X3ED40_9GAMM</name>
<gene>
    <name evidence="7" type="ORF">OUO13_05370</name>
</gene>
<proteinExistence type="predicted"/>
<evidence type="ECO:0000259" key="5">
    <source>
        <dbReference type="Pfam" id="PF07992"/>
    </source>
</evidence>
<accession>A0A9X3ED40</accession>
<dbReference type="Gene3D" id="3.30.390.30">
    <property type="match status" value="1"/>
</dbReference>
<dbReference type="InterPro" id="IPR050446">
    <property type="entry name" value="FAD-oxidoreductase/Apoptosis"/>
</dbReference>
<dbReference type="InterPro" id="IPR036188">
    <property type="entry name" value="FAD/NAD-bd_sf"/>
</dbReference>
<evidence type="ECO:0000256" key="4">
    <source>
        <dbReference type="ARBA" id="ARBA00023002"/>
    </source>
</evidence>
<dbReference type="InterPro" id="IPR016156">
    <property type="entry name" value="FAD/NAD-linked_Rdtase_dimer_sf"/>
</dbReference>
<feature type="domain" description="FAD/NAD(P)-binding" evidence="5">
    <location>
        <begin position="4"/>
        <end position="298"/>
    </location>
</feature>
<dbReference type="EMBL" id="JAPNOA010000018">
    <property type="protein sequence ID" value="MCY0964609.1"/>
    <property type="molecule type" value="Genomic_DNA"/>
</dbReference>
<comment type="caution">
    <text evidence="7">The sequence shown here is derived from an EMBL/GenBank/DDBJ whole genome shotgun (WGS) entry which is preliminary data.</text>
</comment>
<dbReference type="Pfam" id="PF14759">
    <property type="entry name" value="Reductase_C"/>
    <property type="match status" value="1"/>
</dbReference>
<organism evidence="7 8">
    <name type="scientific">Parathalassolituus penaei</name>
    <dbReference type="NCBI Taxonomy" id="2997323"/>
    <lineage>
        <taxon>Bacteria</taxon>
        <taxon>Pseudomonadati</taxon>
        <taxon>Pseudomonadota</taxon>
        <taxon>Gammaproteobacteria</taxon>
        <taxon>Oceanospirillales</taxon>
        <taxon>Oceanospirillaceae</taxon>
        <taxon>Parathalassolituus</taxon>
    </lineage>
</organism>
<evidence type="ECO:0000313" key="7">
    <source>
        <dbReference type="EMBL" id="MCY0964609.1"/>
    </source>
</evidence>
<protein>
    <submittedName>
        <fullName evidence="7">FAD-dependent oxidoreductase</fullName>
    </submittedName>
</protein>
<evidence type="ECO:0000313" key="8">
    <source>
        <dbReference type="Proteomes" id="UP001150830"/>
    </source>
</evidence>
<evidence type="ECO:0000256" key="1">
    <source>
        <dbReference type="ARBA" id="ARBA00001974"/>
    </source>
</evidence>
<keyword evidence="3" id="KW-0274">FAD</keyword>
<dbReference type="PRINTS" id="PR00411">
    <property type="entry name" value="PNDRDTASEI"/>
</dbReference>
<dbReference type="PRINTS" id="PR00368">
    <property type="entry name" value="FADPNR"/>
</dbReference>
<dbReference type="PANTHER" id="PTHR43557">
    <property type="entry name" value="APOPTOSIS-INDUCING FACTOR 1"/>
    <property type="match status" value="1"/>
</dbReference>
<dbReference type="Gene3D" id="3.50.50.60">
    <property type="entry name" value="FAD/NAD(P)-binding domain"/>
    <property type="match status" value="2"/>
</dbReference>
<keyword evidence="2" id="KW-0285">Flavoprotein</keyword>
<dbReference type="SUPFAM" id="SSF55424">
    <property type="entry name" value="FAD/NAD-linked reductases, dimerisation (C-terminal) domain"/>
    <property type="match status" value="1"/>
</dbReference>
<dbReference type="PANTHER" id="PTHR43557:SF2">
    <property type="entry name" value="RIESKE DOMAIN-CONTAINING PROTEIN-RELATED"/>
    <property type="match status" value="1"/>
</dbReference>
<dbReference type="GO" id="GO:0016651">
    <property type="term" value="F:oxidoreductase activity, acting on NAD(P)H"/>
    <property type="evidence" value="ECO:0007669"/>
    <property type="project" value="TreeGrafter"/>
</dbReference>
<dbReference type="AlphaFoldDB" id="A0A9X3ED40"/>
<keyword evidence="4" id="KW-0560">Oxidoreductase</keyword>
<feature type="domain" description="Reductase C-terminal" evidence="6">
    <location>
        <begin position="317"/>
        <end position="404"/>
    </location>
</feature>
<dbReference type="SUPFAM" id="SSF51905">
    <property type="entry name" value="FAD/NAD(P)-binding domain"/>
    <property type="match status" value="1"/>
</dbReference>
<dbReference type="Pfam" id="PF07992">
    <property type="entry name" value="Pyr_redox_2"/>
    <property type="match status" value="1"/>
</dbReference>
<keyword evidence="8" id="KW-1185">Reference proteome</keyword>
<evidence type="ECO:0000259" key="6">
    <source>
        <dbReference type="Pfam" id="PF14759"/>
    </source>
</evidence>
<dbReference type="InterPro" id="IPR028202">
    <property type="entry name" value="Reductase_C"/>
</dbReference>
<dbReference type="RefSeq" id="WP_283172824.1">
    <property type="nucleotide sequence ID" value="NZ_JAPNOA010000018.1"/>
</dbReference>
<dbReference type="InterPro" id="IPR023753">
    <property type="entry name" value="FAD/NAD-binding_dom"/>
</dbReference>
<sequence length="406" mass="44050">MYGILIIGAGEAGVQAALTLRQQGYQGQITLLGDESGRPYERPPLSKQCLLDGSDAPLISGSQQLEALNIQYRNGQRVVAIHRNQQQVELASGEQLPYERLLLATGAQARTLTIEGMPAEQVLTLRSRGDAERIRQRARPGQNVVMIGAGFIGLELAASLRTLGLEVTVLESAERILQRAVPASIASLIAAEHQQQGVEIRCQSSVEYASSTDYGYQLHLLNGERINADWVLAGIGSVPNTHLAQDAGLNVDNGIQVDHCLRTSDPMIFAAGDCARFPLDLYNTEVRLESWRCAREQGEIAALNMLGANTIYNVAPWFWSDQYQLGLQMVGLPIGVTQEVIRDFNGSRLVFLLNAHQQLVAACGVGPGNTVARDIKIAERLINQGLHPSAEQLADTSISLKSLLKG</sequence>
<reference evidence="7" key="1">
    <citation type="submission" date="2022-11" db="EMBL/GenBank/DDBJ databases">
        <title>Parathalassolutuus dongxingensis gen. nov., sp. nov., a novel member of family Oceanospirillaceae isolated from a coastal shrimp pond in Guangxi, China.</title>
        <authorList>
            <person name="Chen H."/>
        </authorList>
    </citation>
    <scope>NUCLEOTIDE SEQUENCE</scope>
    <source>
        <strain evidence="7">G-43</strain>
    </source>
</reference>
<dbReference type="Proteomes" id="UP001150830">
    <property type="component" value="Unassembled WGS sequence"/>
</dbReference>
<evidence type="ECO:0000256" key="3">
    <source>
        <dbReference type="ARBA" id="ARBA00022827"/>
    </source>
</evidence>